<dbReference type="EMBL" id="JBHLVZ010000033">
    <property type="protein sequence ID" value="MFC0386458.1"/>
    <property type="molecule type" value="Genomic_DNA"/>
</dbReference>
<accession>A0ABV6IV32</accession>
<dbReference type="RefSeq" id="WP_377050942.1">
    <property type="nucleotide sequence ID" value="NZ_JBHLVZ010000033.1"/>
</dbReference>
<dbReference type="Pfam" id="PF02581">
    <property type="entry name" value="TMP-TENI"/>
    <property type="match status" value="1"/>
</dbReference>
<dbReference type="CDD" id="cd00564">
    <property type="entry name" value="TMP_TenI"/>
    <property type="match status" value="1"/>
</dbReference>
<keyword evidence="3" id="KW-1185">Reference proteome</keyword>
<evidence type="ECO:0000313" key="3">
    <source>
        <dbReference type="Proteomes" id="UP001589789"/>
    </source>
</evidence>
<proteinExistence type="predicted"/>
<gene>
    <name evidence="2" type="ORF">ACFFIC_13030</name>
</gene>
<sequence length="178" mass="18650">MSDPRRLPDPRAAARRLPPGSAVLLRDSAPRLLRPLAALARAGGLRLLVAGQGRTAISLRAGLHLPDRRPAEHLLPFLLSRRRAGGALLSVAAHGRAGLARARRLGADLVILSPAFPTESHPGAPALGPLRWAALARRAGRPVVALGGLDPRSQRRLPRIHPPTRGGASGWAAIGGLL</sequence>
<feature type="domain" description="Thiamine phosphate synthase/TenI" evidence="1">
    <location>
        <begin position="32"/>
        <end position="158"/>
    </location>
</feature>
<evidence type="ECO:0000313" key="2">
    <source>
        <dbReference type="EMBL" id="MFC0386458.1"/>
    </source>
</evidence>
<dbReference type="SUPFAM" id="SSF51391">
    <property type="entry name" value="Thiamin phosphate synthase"/>
    <property type="match status" value="1"/>
</dbReference>
<evidence type="ECO:0000259" key="1">
    <source>
        <dbReference type="Pfam" id="PF02581"/>
    </source>
</evidence>
<dbReference type="Gene3D" id="3.20.20.70">
    <property type="entry name" value="Aldolase class I"/>
    <property type="match status" value="1"/>
</dbReference>
<name>A0ABV6IV32_9PROT</name>
<dbReference type="Proteomes" id="UP001589789">
    <property type="component" value="Unassembled WGS sequence"/>
</dbReference>
<dbReference type="InterPro" id="IPR036206">
    <property type="entry name" value="ThiamineP_synth_sf"/>
</dbReference>
<protein>
    <submittedName>
        <fullName evidence="2">Thiamine phosphate synthase</fullName>
    </submittedName>
</protein>
<dbReference type="InterPro" id="IPR013785">
    <property type="entry name" value="Aldolase_TIM"/>
</dbReference>
<dbReference type="InterPro" id="IPR022998">
    <property type="entry name" value="ThiamineP_synth_TenI"/>
</dbReference>
<reference evidence="2 3" key="1">
    <citation type="submission" date="2024-09" db="EMBL/GenBank/DDBJ databases">
        <authorList>
            <person name="Sun Q."/>
            <person name="Mori K."/>
        </authorList>
    </citation>
    <scope>NUCLEOTIDE SEQUENCE [LARGE SCALE GENOMIC DNA]</scope>
    <source>
        <strain evidence="2 3">CCM 7468</strain>
    </source>
</reference>
<comment type="caution">
    <text evidence="2">The sequence shown here is derived from an EMBL/GenBank/DDBJ whole genome shotgun (WGS) entry which is preliminary data.</text>
</comment>
<organism evidence="2 3">
    <name type="scientific">Muricoccus vinaceus</name>
    <dbReference type="NCBI Taxonomy" id="424704"/>
    <lineage>
        <taxon>Bacteria</taxon>
        <taxon>Pseudomonadati</taxon>
        <taxon>Pseudomonadota</taxon>
        <taxon>Alphaproteobacteria</taxon>
        <taxon>Acetobacterales</taxon>
        <taxon>Roseomonadaceae</taxon>
        <taxon>Muricoccus</taxon>
    </lineage>
</organism>